<evidence type="ECO:0000256" key="1">
    <source>
        <dbReference type="SAM" id="Coils"/>
    </source>
</evidence>
<feature type="compositionally biased region" description="Basic and acidic residues" evidence="2">
    <location>
        <begin position="798"/>
        <end position="814"/>
    </location>
</feature>
<evidence type="ECO:0000313" key="3">
    <source>
        <dbReference type="EMBL" id="CAF0846549.1"/>
    </source>
</evidence>
<dbReference type="OrthoDB" id="206339at2759"/>
<accession>A0A813VJF2</accession>
<keyword evidence="1" id="KW-0175">Coiled coil</keyword>
<dbReference type="PANTHER" id="PTHR39063">
    <property type="entry name" value="ORAL-FACIAL-DIGITAL SYNDROME 1 PROTEIN HOMOLOG"/>
    <property type="match status" value="1"/>
</dbReference>
<feature type="compositionally biased region" description="Polar residues" evidence="2">
    <location>
        <begin position="10"/>
        <end position="25"/>
    </location>
</feature>
<reference evidence="3" key="1">
    <citation type="submission" date="2021-02" db="EMBL/GenBank/DDBJ databases">
        <authorList>
            <person name="Nowell W R."/>
        </authorList>
    </citation>
    <scope>NUCLEOTIDE SEQUENCE</scope>
    <source>
        <strain evidence="3">Ploen Becks lab</strain>
    </source>
</reference>
<sequence>MSVDSRDTSLDYSHTNRSIFNNSKKSPSKQHHKDGLTSEELKNKLLQVVKNKGIFDSMKSQLRNKLVLELNPNIDQIRTKAAEHSAIHKSRSNLALSTINCLLINHLKSHEYDYTLSVFMPECGINLNDVYSLNDILHILKISEKSKLYSGLINNNVIKSKGLLWYLVNYFCSHYVTNEVSTQTDYDGVHNIASNLGLKLKNVDQFYSEKSEVFGNKLSFEDKIVNYQKKLEEKAKVEFNQKMSEFKEIELARMRVEVREKMRQEITAYRHDLESSYRQRNEMLNQREQSLEELFKQKKELEEREIFLQRQKLLDEIKNLRDQEAQFKKSFEAQGKLLQIDANKYEKLDEDLKRREERLRLSEKDLDMKLRDEKEKIKLDIERSYAQREFILQSIEAKNKQDATQNEIEKSHLDRIRHEYQLQQIKINEMDLELQKVSGEAVCLKQENELLKEKLSHCMDYDFIVQENRMLKHKLELSKELIGEKNLTSRRSKSILSSREPPQRKRSVTFEDQGNHIPPLNLKLNEDMSVMDTERAADDVFDEKSRQSYREEGEKILDDALERLEIKDKLEDHALINEELRDLYEMQVYEQRKLYDVINEVKKEVEFIHYGVKVADDLVPNKLENKISFSFLDSAKDRLKYLEGENEKIEQTYRDYQHKIKSKYYPINDDESKEIRIVGKEKKEFNRIDVEKFLESTLKANLNARVLRDELEEEVEKFKKEKQIREIKEPNFAKIDHLIKDVNLPGLTNLEMVKQNLKNEETELKLFQERTRKRIESSDDESSRIVRQVIQTNRSSFIEDDKTLDSESRSETSTRRSSPVKNFGLNDYVQMFDRKNEDIKEESVKNDFTDDEFINKKTSRIKIEYSDSKSESSDNEKNVSIGNKRNDIKKNNNDDEDDDFDW</sequence>
<dbReference type="PANTHER" id="PTHR39063:SF1">
    <property type="entry name" value="OFD1 CENTRIOLE AND CENTRIOLAR SATELLITE PROTEIN"/>
    <property type="match status" value="1"/>
</dbReference>
<feature type="region of interest" description="Disordered" evidence="2">
    <location>
        <begin position="859"/>
        <end position="902"/>
    </location>
</feature>
<organism evidence="3 4">
    <name type="scientific">Brachionus calyciflorus</name>
    <dbReference type="NCBI Taxonomy" id="104777"/>
    <lineage>
        <taxon>Eukaryota</taxon>
        <taxon>Metazoa</taxon>
        <taxon>Spiralia</taxon>
        <taxon>Gnathifera</taxon>
        <taxon>Rotifera</taxon>
        <taxon>Eurotatoria</taxon>
        <taxon>Monogononta</taxon>
        <taxon>Pseudotrocha</taxon>
        <taxon>Ploima</taxon>
        <taxon>Brachionidae</taxon>
        <taxon>Brachionus</taxon>
    </lineage>
</organism>
<dbReference type="EMBL" id="CAJNOC010001227">
    <property type="protein sequence ID" value="CAF0846549.1"/>
    <property type="molecule type" value="Genomic_DNA"/>
</dbReference>
<feature type="coiled-coil region" evidence="1">
    <location>
        <begin position="694"/>
        <end position="770"/>
    </location>
</feature>
<dbReference type="GO" id="GO:0005576">
    <property type="term" value="C:extracellular region"/>
    <property type="evidence" value="ECO:0007669"/>
    <property type="project" value="GOC"/>
</dbReference>
<dbReference type="InterPro" id="IPR055289">
    <property type="entry name" value="OFD1"/>
</dbReference>
<protein>
    <recommendedName>
        <fullName evidence="5">OFD1</fullName>
    </recommendedName>
</protein>
<feature type="region of interest" description="Disordered" evidence="2">
    <location>
        <begin position="1"/>
        <end position="37"/>
    </location>
</feature>
<comment type="caution">
    <text evidence="3">The sequence shown here is derived from an EMBL/GenBank/DDBJ whole genome shotgun (WGS) entry which is preliminary data.</text>
</comment>
<evidence type="ECO:0000256" key="2">
    <source>
        <dbReference type="SAM" id="MobiDB-lite"/>
    </source>
</evidence>
<feature type="coiled-coil region" evidence="1">
    <location>
        <begin position="427"/>
        <end position="454"/>
    </location>
</feature>
<dbReference type="GO" id="GO:0060287">
    <property type="term" value="P:epithelial cilium movement involved in determination of left/right asymmetry"/>
    <property type="evidence" value="ECO:0007669"/>
    <property type="project" value="TreeGrafter"/>
</dbReference>
<evidence type="ECO:0000313" key="4">
    <source>
        <dbReference type="Proteomes" id="UP000663879"/>
    </source>
</evidence>
<feature type="coiled-coil region" evidence="1">
    <location>
        <begin position="281"/>
        <end position="365"/>
    </location>
</feature>
<dbReference type="InterPro" id="IPR006594">
    <property type="entry name" value="LisH"/>
</dbReference>
<name>A0A813VJF2_9BILA</name>
<evidence type="ECO:0008006" key="5">
    <source>
        <dbReference type="Google" id="ProtNLM"/>
    </source>
</evidence>
<gene>
    <name evidence="3" type="ORF">OXX778_LOCUS8728</name>
</gene>
<dbReference type="GO" id="GO:0005813">
    <property type="term" value="C:centrosome"/>
    <property type="evidence" value="ECO:0007669"/>
    <property type="project" value="TreeGrafter"/>
</dbReference>
<dbReference type="GO" id="GO:0036064">
    <property type="term" value="C:ciliary basal body"/>
    <property type="evidence" value="ECO:0007669"/>
    <property type="project" value="TreeGrafter"/>
</dbReference>
<dbReference type="Pfam" id="PF16045">
    <property type="entry name" value="LisH_2"/>
    <property type="match status" value="1"/>
</dbReference>
<feature type="region of interest" description="Disordered" evidence="2">
    <location>
        <begin position="490"/>
        <end position="512"/>
    </location>
</feature>
<dbReference type="PROSITE" id="PS50896">
    <property type="entry name" value="LISH"/>
    <property type="match status" value="1"/>
</dbReference>
<proteinExistence type="predicted"/>
<feature type="compositionally biased region" description="Basic and acidic residues" evidence="2">
    <location>
        <begin position="884"/>
        <end position="893"/>
    </location>
</feature>
<dbReference type="AlphaFoldDB" id="A0A813VJF2"/>
<feature type="coiled-coil region" evidence="1">
    <location>
        <begin position="632"/>
        <end position="659"/>
    </location>
</feature>
<feature type="compositionally biased region" description="Basic and acidic residues" evidence="2">
    <location>
        <begin position="861"/>
        <end position="877"/>
    </location>
</feature>
<dbReference type="Proteomes" id="UP000663879">
    <property type="component" value="Unassembled WGS sequence"/>
</dbReference>
<keyword evidence="4" id="KW-1185">Reference proteome</keyword>
<feature type="region of interest" description="Disordered" evidence="2">
    <location>
        <begin position="798"/>
        <end position="821"/>
    </location>
</feature>